<dbReference type="InterPro" id="IPR025398">
    <property type="entry name" value="DUF4371"/>
</dbReference>
<proteinExistence type="predicted"/>
<dbReference type="OMA" id="AIISINH"/>
<dbReference type="PANTHER" id="PTHR45749:SF32">
    <property type="entry name" value="ZINC FINGER MYM-TYPE PROTEIN 1-LIKE"/>
    <property type="match status" value="1"/>
</dbReference>
<protein>
    <submittedName>
        <fullName evidence="3">Putative zinc finger, TTF-type, Ribonuclease H-like domain protein</fullName>
    </submittedName>
</protein>
<dbReference type="EMBL" id="CM007900">
    <property type="protein sequence ID" value="OTG06594.1"/>
    <property type="molecule type" value="Genomic_DNA"/>
</dbReference>
<evidence type="ECO:0000313" key="3">
    <source>
        <dbReference type="EMBL" id="OTG06594.1"/>
    </source>
</evidence>
<feature type="compositionally biased region" description="Basic residues" evidence="1">
    <location>
        <begin position="1"/>
        <end position="19"/>
    </location>
</feature>
<evidence type="ECO:0000259" key="2">
    <source>
        <dbReference type="SMART" id="SM00597"/>
    </source>
</evidence>
<dbReference type="STRING" id="4232.A0A251T6Q9"/>
<dbReference type="InterPro" id="IPR006580">
    <property type="entry name" value="Znf_TTF"/>
</dbReference>
<dbReference type="Proteomes" id="UP000215914">
    <property type="component" value="Chromosome 11"/>
</dbReference>
<feature type="region of interest" description="Disordered" evidence="1">
    <location>
        <begin position="38"/>
        <end position="113"/>
    </location>
</feature>
<accession>A0A251T6Q9</accession>
<reference evidence="4" key="1">
    <citation type="journal article" date="2017" name="Nature">
        <title>The sunflower genome provides insights into oil metabolism, flowering and Asterid evolution.</title>
        <authorList>
            <person name="Badouin H."/>
            <person name="Gouzy J."/>
            <person name="Grassa C.J."/>
            <person name="Murat F."/>
            <person name="Staton S.E."/>
            <person name="Cottret L."/>
            <person name="Lelandais-Briere C."/>
            <person name="Owens G.L."/>
            <person name="Carrere S."/>
            <person name="Mayjonade B."/>
            <person name="Legrand L."/>
            <person name="Gill N."/>
            <person name="Kane N.C."/>
            <person name="Bowers J.E."/>
            <person name="Hubner S."/>
            <person name="Bellec A."/>
            <person name="Berard A."/>
            <person name="Berges H."/>
            <person name="Blanchet N."/>
            <person name="Boniface M.C."/>
            <person name="Brunel D."/>
            <person name="Catrice O."/>
            <person name="Chaidir N."/>
            <person name="Claudel C."/>
            <person name="Donnadieu C."/>
            <person name="Faraut T."/>
            <person name="Fievet G."/>
            <person name="Helmstetter N."/>
            <person name="King M."/>
            <person name="Knapp S.J."/>
            <person name="Lai Z."/>
            <person name="Le Paslier M.C."/>
            <person name="Lippi Y."/>
            <person name="Lorenzon L."/>
            <person name="Mandel J.R."/>
            <person name="Marage G."/>
            <person name="Marchand G."/>
            <person name="Marquand E."/>
            <person name="Bret-Mestries E."/>
            <person name="Morien E."/>
            <person name="Nambeesan S."/>
            <person name="Nguyen T."/>
            <person name="Pegot-Espagnet P."/>
            <person name="Pouilly N."/>
            <person name="Raftis F."/>
            <person name="Sallet E."/>
            <person name="Schiex T."/>
            <person name="Thomas J."/>
            <person name="Vandecasteele C."/>
            <person name="Vares D."/>
            <person name="Vear F."/>
            <person name="Vautrin S."/>
            <person name="Crespi M."/>
            <person name="Mangin B."/>
            <person name="Burke J.M."/>
            <person name="Salse J."/>
            <person name="Munos S."/>
            <person name="Vincourt P."/>
            <person name="Rieseberg L.H."/>
            <person name="Langlade N.B."/>
        </authorList>
    </citation>
    <scope>NUCLEOTIDE SEQUENCE [LARGE SCALE GENOMIC DNA]</scope>
    <source>
        <strain evidence="4">cv. SF193</strain>
    </source>
</reference>
<keyword evidence="4" id="KW-1185">Reference proteome</keyword>
<sequence>MSNRYRKHESGHSKRKKKQKLEAQMESLKGSLLKYVTTVKDNNSDEPLKTDDLSSDNPLNVDEHNSDEPLNVDEHNSDEPLNVDENNSDEPLNANENNSDEHLNANENNSDELLNEDETINLDDPTEWTVINTNLRDLLVEKGPVKIYDYDFPKDEYSRNFSSSFYMQKMANGEKYERKWLLYSIKLDRVFCFCCKLFDVNSCKSKLAKGGSKDWRNMNDKLKKHESSKEHIMNMSKWFELESRLAKNNTIDKETQILINKDKEHWKDVLKRIIGVVKTFSMNNIPFRGDNEKLYEKNNGNFLAIVQMIAEFDLVMKEHVRRIKNKEIYNHYLGHNMQNELISLLACEVKNKIVNKVKEAKYFSVILDCTPDTSHKEQMSIILRCLDISSTPIEVKEYFFEFIIVDDTTGKGLFDAMVEEISNIGLDINNIRGQGYDNGSNMKGKHQGVQKRLLDINPRAFYTPCGCHSLNLVLCDMANSCTKAREFFGIIQRTYTIFASSTKRWKILQDCLPKLTLKPLSQTRWESRVESVKAIRYQAPQIKKALMKLYSDDDAKVLSEAKSLADFEFNKFEFLLGIVIWYEILCAINRVSKSLQEKDMCIDSAIKKLDGLLCYFENYRENGFENAIIDAKEIALEMDVEPMFREKRIIHRNRRFDENVANETTKTPIELFKTDYFLYIVDQAISSIKTRFDQFKI</sequence>
<dbReference type="Pfam" id="PF14291">
    <property type="entry name" value="DUF4371"/>
    <property type="match status" value="1"/>
</dbReference>
<feature type="compositionally biased region" description="Basic and acidic residues" evidence="1">
    <location>
        <begin position="42"/>
        <end position="52"/>
    </location>
</feature>
<evidence type="ECO:0000256" key="1">
    <source>
        <dbReference type="SAM" id="MobiDB-lite"/>
    </source>
</evidence>
<gene>
    <name evidence="3" type="ORF">HannXRQ_Chr11g0321041</name>
</gene>
<dbReference type="PANTHER" id="PTHR45749">
    <property type="match status" value="1"/>
</dbReference>
<organism evidence="3 4">
    <name type="scientific">Helianthus annuus</name>
    <name type="common">Common sunflower</name>
    <dbReference type="NCBI Taxonomy" id="4232"/>
    <lineage>
        <taxon>Eukaryota</taxon>
        <taxon>Viridiplantae</taxon>
        <taxon>Streptophyta</taxon>
        <taxon>Embryophyta</taxon>
        <taxon>Tracheophyta</taxon>
        <taxon>Spermatophyta</taxon>
        <taxon>Magnoliopsida</taxon>
        <taxon>eudicotyledons</taxon>
        <taxon>Gunneridae</taxon>
        <taxon>Pentapetalae</taxon>
        <taxon>asterids</taxon>
        <taxon>campanulids</taxon>
        <taxon>Asterales</taxon>
        <taxon>Asteraceae</taxon>
        <taxon>Asteroideae</taxon>
        <taxon>Heliantheae alliance</taxon>
        <taxon>Heliantheae</taxon>
        <taxon>Helianthus</taxon>
    </lineage>
</organism>
<name>A0A251T6Q9_HELAN</name>
<dbReference type="SUPFAM" id="SSF53098">
    <property type="entry name" value="Ribonuclease H-like"/>
    <property type="match status" value="1"/>
</dbReference>
<dbReference type="InterPro" id="IPR012337">
    <property type="entry name" value="RNaseH-like_sf"/>
</dbReference>
<feature type="domain" description="TTF-type" evidence="2">
    <location>
        <begin position="165"/>
        <end position="250"/>
    </location>
</feature>
<dbReference type="InParanoid" id="A0A251T6Q9"/>
<dbReference type="AlphaFoldDB" id="A0A251T6Q9"/>
<feature type="compositionally biased region" description="Basic and acidic residues" evidence="1">
    <location>
        <begin position="61"/>
        <end position="78"/>
    </location>
</feature>
<feature type="region of interest" description="Disordered" evidence="1">
    <location>
        <begin position="1"/>
        <end position="26"/>
    </location>
</feature>
<dbReference type="SMART" id="SM00597">
    <property type="entry name" value="ZnF_TTF"/>
    <property type="match status" value="1"/>
</dbReference>
<evidence type="ECO:0000313" key="4">
    <source>
        <dbReference type="Proteomes" id="UP000215914"/>
    </source>
</evidence>